<evidence type="ECO:0000256" key="1">
    <source>
        <dbReference type="ARBA" id="ARBA00004442"/>
    </source>
</evidence>
<gene>
    <name evidence="9" type="ORF">NCTC13071_01016</name>
</gene>
<feature type="domain" description="RagB/SusD" evidence="7">
    <location>
        <begin position="307"/>
        <end position="530"/>
    </location>
</feature>
<evidence type="ECO:0000256" key="6">
    <source>
        <dbReference type="SAM" id="MobiDB-lite"/>
    </source>
</evidence>
<dbReference type="GeneID" id="85011880"/>
<evidence type="ECO:0000259" key="8">
    <source>
        <dbReference type="Pfam" id="PF14322"/>
    </source>
</evidence>
<dbReference type="KEGG" id="poc:NCTC13071_01016"/>
<dbReference type="SUPFAM" id="SSF48452">
    <property type="entry name" value="TPR-like"/>
    <property type="match status" value="1"/>
</dbReference>
<protein>
    <submittedName>
        <fullName evidence="9">SusD family</fullName>
    </submittedName>
</protein>
<dbReference type="GO" id="GO:0009279">
    <property type="term" value="C:cell outer membrane"/>
    <property type="evidence" value="ECO:0007669"/>
    <property type="project" value="UniProtKB-SubCell"/>
</dbReference>
<feature type="domain" description="SusD-like N-terminal" evidence="8">
    <location>
        <begin position="39"/>
        <end position="230"/>
    </location>
</feature>
<organism evidence="9 10">
    <name type="scientific">Segatella oris</name>
    <dbReference type="NCBI Taxonomy" id="28135"/>
    <lineage>
        <taxon>Bacteria</taxon>
        <taxon>Pseudomonadati</taxon>
        <taxon>Bacteroidota</taxon>
        <taxon>Bacteroidia</taxon>
        <taxon>Bacteroidales</taxon>
        <taxon>Prevotellaceae</taxon>
        <taxon>Segatella</taxon>
    </lineage>
</organism>
<dbReference type="Pfam" id="PF14322">
    <property type="entry name" value="SusD-like_3"/>
    <property type="match status" value="1"/>
</dbReference>
<dbReference type="AlphaFoldDB" id="A0A3S4UL91"/>
<dbReference type="PROSITE" id="PS51257">
    <property type="entry name" value="PROKAR_LIPOPROTEIN"/>
    <property type="match status" value="1"/>
</dbReference>
<feature type="region of interest" description="Disordered" evidence="6">
    <location>
        <begin position="487"/>
        <end position="506"/>
    </location>
</feature>
<proteinExistence type="inferred from homology"/>
<dbReference type="EMBL" id="LR134384">
    <property type="protein sequence ID" value="VEH15030.1"/>
    <property type="molecule type" value="Genomic_DNA"/>
</dbReference>
<dbReference type="CDD" id="cd08977">
    <property type="entry name" value="SusD"/>
    <property type="match status" value="1"/>
</dbReference>
<keyword evidence="3" id="KW-0732">Signal</keyword>
<dbReference type="Proteomes" id="UP000274578">
    <property type="component" value="Chromosome 1"/>
</dbReference>
<evidence type="ECO:0000256" key="2">
    <source>
        <dbReference type="ARBA" id="ARBA00006275"/>
    </source>
</evidence>
<accession>A0A3S4UL91</accession>
<evidence type="ECO:0000256" key="5">
    <source>
        <dbReference type="ARBA" id="ARBA00023237"/>
    </source>
</evidence>
<comment type="similarity">
    <text evidence="2">Belongs to the SusD family.</text>
</comment>
<evidence type="ECO:0000256" key="3">
    <source>
        <dbReference type="ARBA" id="ARBA00022729"/>
    </source>
</evidence>
<dbReference type="InterPro" id="IPR033985">
    <property type="entry name" value="SusD-like_N"/>
</dbReference>
<dbReference type="Gene3D" id="1.25.40.390">
    <property type="match status" value="1"/>
</dbReference>
<dbReference type="InterPro" id="IPR012944">
    <property type="entry name" value="SusD_RagB_dom"/>
</dbReference>
<dbReference type="RefSeq" id="WP_018919827.1">
    <property type="nucleotide sequence ID" value="NZ_LR134384.1"/>
</dbReference>
<comment type="subcellular location">
    <subcellularLocation>
        <location evidence="1">Cell outer membrane</location>
    </subcellularLocation>
</comment>
<feature type="compositionally biased region" description="Polar residues" evidence="6">
    <location>
        <begin position="487"/>
        <end position="500"/>
    </location>
</feature>
<evidence type="ECO:0000313" key="9">
    <source>
        <dbReference type="EMBL" id="VEH15030.1"/>
    </source>
</evidence>
<keyword evidence="5" id="KW-0998">Cell outer membrane</keyword>
<dbReference type="Pfam" id="PF07980">
    <property type="entry name" value="SusD_RagB"/>
    <property type="match status" value="1"/>
</dbReference>
<name>A0A3S4UL91_9BACT</name>
<evidence type="ECO:0000256" key="4">
    <source>
        <dbReference type="ARBA" id="ARBA00023136"/>
    </source>
</evidence>
<dbReference type="InterPro" id="IPR011990">
    <property type="entry name" value="TPR-like_helical_dom_sf"/>
</dbReference>
<evidence type="ECO:0000259" key="7">
    <source>
        <dbReference type="Pfam" id="PF07980"/>
    </source>
</evidence>
<reference evidence="9 10" key="1">
    <citation type="submission" date="2018-12" db="EMBL/GenBank/DDBJ databases">
        <authorList>
            <consortium name="Pathogen Informatics"/>
        </authorList>
    </citation>
    <scope>NUCLEOTIDE SEQUENCE [LARGE SCALE GENOMIC DNA]</scope>
    <source>
        <strain evidence="9 10">NCTC13071</strain>
    </source>
</reference>
<keyword evidence="4" id="KW-0472">Membrane</keyword>
<sequence length="531" mass="60413">MKRYILELTFATACAFSLSSCSDFLEEPILGQQGMDNYFTTEEECAKQVIGCYQGIACDDWWQIYKFYNASEMCTDDAWMGNTTQDAGDYRHLTMYTGNTIEAGNACQNFWQYRYKGILQCNIAIQKIPGLTFNNETYKQRLLGEAKFLRAYQYFELVRNFGGVPLIKELKMPNEIKGITRASVADSYAMIEQDLLDAIAVLPLRSAQSSADIGRATKGAAQGLLAKVYLYQEKYKEAEAQLQAVINSNEYKLLPNFGDVWSMDHNNSEESLFEIQTSGEISYNLGQRYSVVVGSRDDSGWSWGLPSSYLEKAFKDEGDDIRLLWTILHHNQTYVPNDNTWSATNPYIITPSKHKSARCNMKLYIPMAKRVKPYDAPHVALNYRLLRYADILLMYAEVENQLGKDTEAQQALNQVRKRVNLANVTTTGKLLRDAIRKERRLELAFENNRLYDLRRWKDDNGKAAICNVMGPNGSWVIYNTKTSTDQYEKSNQNESSSEGSAFTEGRDELFPIPNSEIILSGGSIKQNPGYN</sequence>
<evidence type="ECO:0000313" key="10">
    <source>
        <dbReference type="Proteomes" id="UP000274578"/>
    </source>
</evidence>